<evidence type="ECO:0000256" key="1">
    <source>
        <dbReference type="SAM" id="MobiDB-lite"/>
    </source>
</evidence>
<dbReference type="AlphaFoldDB" id="A0A9D4UZM2"/>
<dbReference type="EMBL" id="JABFUD020000008">
    <property type="protein sequence ID" value="KAI5076533.1"/>
    <property type="molecule type" value="Genomic_DNA"/>
</dbReference>
<reference evidence="2" key="1">
    <citation type="submission" date="2021-01" db="EMBL/GenBank/DDBJ databases">
        <title>Adiantum capillus-veneris genome.</title>
        <authorList>
            <person name="Fang Y."/>
            <person name="Liao Q."/>
        </authorList>
    </citation>
    <scope>NUCLEOTIDE SEQUENCE</scope>
    <source>
        <strain evidence="2">H3</strain>
        <tissue evidence="2">Leaf</tissue>
    </source>
</reference>
<protein>
    <submittedName>
        <fullName evidence="2">Uncharacterized protein</fullName>
    </submittedName>
</protein>
<dbReference type="Proteomes" id="UP000886520">
    <property type="component" value="Chromosome 8"/>
</dbReference>
<keyword evidence="3" id="KW-1185">Reference proteome</keyword>
<proteinExistence type="predicted"/>
<feature type="compositionally biased region" description="Acidic residues" evidence="1">
    <location>
        <begin position="79"/>
        <end position="99"/>
    </location>
</feature>
<sequence>MKLFSWAQNKLLPYNHGSNKHVQPNTGRLSDIRRQFLASDNQSGHSQAKANNETPVYSEVLTIGTLGMGNLLNFSREKEEEEEEEETEDEQDSDVENDDEVAHYISPIVDPLSPTRESMSSNRESLSSNRESVSSMDIQKLQEELQKILYFKIGQAARDQARPSASKGSSTACNGSRVKEARKGKARREGNEGYGKESGKKNMRELMPLHNFLEMPMDTILSKSKSKSKGGGGEQGLYKLLTKRHYWLLMQSLKSRLLHSTHITIPPPLFESLVHKSSSKAFHLLQKLKKRVPNGWTNWNGKAEANNERPHIIHVNLKKLPTCNNWFPLLPFSQMKVGSTQMMTIWCLNYEQKSYFHPQKATF</sequence>
<feature type="compositionally biased region" description="Basic and acidic residues" evidence="1">
    <location>
        <begin position="177"/>
        <end position="202"/>
    </location>
</feature>
<evidence type="ECO:0000313" key="2">
    <source>
        <dbReference type="EMBL" id="KAI5076533.1"/>
    </source>
</evidence>
<feature type="region of interest" description="Disordered" evidence="1">
    <location>
        <begin position="76"/>
        <end position="137"/>
    </location>
</feature>
<dbReference type="OrthoDB" id="10626535at2759"/>
<name>A0A9D4UZM2_ADICA</name>
<feature type="region of interest" description="Disordered" evidence="1">
    <location>
        <begin position="159"/>
        <end position="202"/>
    </location>
</feature>
<comment type="caution">
    <text evidence="2">The sequence shown here is derived from an EMBL/GenBank/DDBJ whole genome shotgun (WGS) entry which is preliminary data.</text>
</comment>
<organism evidence="2 3">
    <name type="scientific">Adiantum capillus-veneris</name>
    <name type="common">Maidenhair fern</name>
    <dbReference type="NCBI Taxonomy" id="13818"/>
    <lineage>
        <taxon>Eukaryota</taxon>
        <taxon>Viridiplantae</taxon>
        <taxon>Streptophyta</taxon>
        <taxon>Embryophyta</taxon>
        <taxon>Tracheophyta</taxon>
        <taxon>Polypodiopsida</taxon>
        <taxon>Polypodiidae</taxon>
        <taxon>Polypodiales</taxon>
        <taxon>Pteridineae</taxon>
        <taxon>Pteridaceae</taxon>
        <taxon>Vittarioideae</taxon>
        <taxon>Adiantum</taxon>
    </lineage>
</organism>
<accession>A0A9D4UZM2</accession>
<gene>
    <name evidence="2" type="ORF">GOP47_0008598</name>
</gene>
<feature type="compositionally biased region" description="Low complexity" evidence="1">
    <location>
        <begin position="116"/>
        <end position="136"/>
    </location>
</feature>
<evidence type="ECO:0000313" key="3">
    <source>
        <dbReference type="Proteomes" id="UP000886520"/>
    </source>
</evidence>